<protein>
    <submittedName>
        <fullName evidence="1">Uncharacterized protein</fullName>
    </submittedName>
</protein>
<name>A0A5T2DZ99_SALER</name>
<comment type="caution">
    <text evidence="1">The sequence shown here is derived from an EMBL/GenBank/DDBJ whole genome shotgun (WGS) entry which is preliminary data.</text>
</comment>
<dbReference type="EMBL" id="AACTWT010000012">
    <property type="protein sequence ID" value="EAM1157737.1"/>
    <property type="molecule type" value="Genomic_DNA"/>
</dbReference>
<organism evidence="1">
    <name type="scientific">Salmonella enterica</name>
    <name type="common">Salmonella choleraesuis</name>
    <dbReference type="NCBI Taxonomy" id="28901"/>
    <lineage>
        <taxon>Bacteria</taxon>
        <taxon>Pseudomonadati</taxon>
        <taxon>Pseudomonadota</taxon>
        <taxon>Gammaproteobacteria</taxon>
        <taxon>Enterobacterales</taxon>
        <taxon>Enterobacteriaceae</taxon>
        <taxon>Salmonella</taxon>
    </lineage>
</organism>
<proteinExistence type="predicted"/>
<dbReference type="AlphaFoldDB" id="A0A5T2DZ99"/>
<reference evidence="1" key="1">
    <citation type="submission" date="2018-07" db="EMBL/GenBank/DDBJ databases">
        <authorList>
            <consortium name="GenomeTrakr network: Whole genome sequencing for foodborne pathogen traceback"/>
        </authorList>
    </citation>
    <scope>NUCLEOTIDE SEQUENCE</scope>
    <source>
        <strain evidence="1">CFSAN034446</strain>
    </source>
</reference>
<gene>
    <name evidence="1" type="ORF">ATQ09_17130</name>
</gene>
<sequence>MVVCGRKRKLFLRIVASDLNWLSGEGWRKGINANLKFKIDYLKPTCHKDIRAQALFCRFTHATGALKKWITPLKLRVCGNIDEARLVFGTNHIGTEYQQDIIRRTAFFVPGSRINFTCER</sequence>
<evidence type="ECO:0000313" key="1">
    <source>
        <dbReference type="EMBL" id="EAM1157737.1"/>
    </source>
</evidence>
<accession>A0A5T2DZ99</accession>